<reference evidence="2" key="2">
    <citation type="journal article" date="2015" name="Fish Shellfish Immunol.">
        <title>Early steps in the European eel (Anguilla anguilla)-Vibrio vulnificus interaction in the gills: Role of the RtxA13 toxin.</title>
        <authorList>
            <person name="Callol A."/>
            <person name="Pajuelo D."/>
            <person name="Ebbesson L."/>
            <person name="Teles M."/>
            <person name="MacKenzie S."/>
            <person name="Amaro C."/>
        </authorList>
    </citation>
    <scope>NUCLEOTIDE SEQUENCE</scope>
</reference>
<dbReference type="EMBL" id="GBXM01077599">
    <property type="protein sequence ID" value="JAH30978.1"/>
    <property type="molecule type" value="Transcribed_RNA"/>
</dbReference>
<evidence type="ECO:0000256" key="1">
    <source>
        <dbReference type="SAM" id="MobiDB-lite"/>
    </source>
</evidence>
<proteinExistence type="predicted"/>
<reference evidence="2" key="1">
    <citation type="submission" date="2014-11" db="EMBL/GenBank/DDBJ databases">
        <authorList>
            <person name="Amaro Gonzalez C."/>
        </authorList>
    </citation>
    <scope>NUCLEOTIDE SEQUENCE</scope>
</reference>
<accession>A0A0E9RRN3</accession>
<dbReference type="AlphaFoldDB" id="A0A0E9RRN3"/>
<organism evidence="2">
    <name type="scientific">Anguilla anguilla</name>
    <name type="common">European freshwater eel</name>
    <name type="synonym">Muraena anguilla</name>
    <dbReference type="NCBI Taxonomy" id="7936"/>
    <lineage>
        <taxon>Eukaryota</taxon>
        <taxon>Metazoa</taxon>
        <taxon>Chordata</taxon>
        <taxon>Craniata</taxon>
        <taxon>Vertebrata</taxon>
        <taxon>Euteleostomi</taxon>
        <taxon>Actinopterygii</taxon>
        <taxon>Neopterygii</taxon>
        <taxon>Teleostei</taxon>
        <taxon>Anguilliformes</taxon>
        <taxon>Anguillidae</taxon>
        <taxon>Anguilla</taxon>
    </lineage>
</organism>
<feature type="compositionally biased region" description="Basic and acidic residues" evidence="1">
    <location>
        <begin position="18"/>
        <end position="27"/>
    </location>
</feature>
<feature type="region of interest" description="Disordered" evidence="1">
    <location>
        <begin position="1"/>
        <end position="30"/>
    </location>
</feature>
<evidence type="ECO:0000313" key="2">
    <source>
        <dbReference type="EMBL" id="JAH30978.1"/>
    </source>
</evidence>
<name>A0A0E9RRN3_ANGAN</name>
<sequence length="60" mass="6565">MSKAKVAPPPPGCLLDINDPKGSRGSDSHPGIVQRTPVLCLLSFSTFSLNFLELKIFLFY</sequence>
<protein>
    <submittedName>
        <fullName evidence="2">Uncharacterized protein</fullName>
    </submittedName>
</protein>